<dbReference type="EMBL" id="JBHTLQ010000074">
    <property type="protein sequence ID" value="MFD1192717.1"/>
    <property type="molecule type" value="Genomic_DNA"/>
</dbReference>
<proteinExistence type="predicted"/>
<evidence type="ECO:0000313" key="1">
    <source>
        <dbReference type="EMBL" id="MFD1192717.1"/>
    </source>
</evidence>
<evidence type="ECO:0000313" key="2">
    <source>
        <dbReference type="Proteomes" id="UP001597216"/>
    </source>
</evidence>
<protein>
    <submittedName>
        <fullName evidence="1">Uncharacterized protein</fullName>
    </submittedName>
</protein>
<accession>A0ABW3T9N9</accession>
<gene>
    <name evidence="1" type="ORF">ACFQ27_19170</name>
</gene>
<comment type="caution">
    <text evidence="1">The sequence shown here is derived from an EMBL/GenBank/DDBJ whole genome shotgun (WGS) entry which is preliminary data.</text>
</comment>
<sequence length="78" mass="8700">MTTQRNKVYSVTVIAAVAKELAVDEHLLHDISIGMEPEDGVIMVYGLGEDSITAFTDEGIEELKNLLEAHRQDPDLFR</sequence>
<dbReference type="RefSeq" id="WP_377354704.1">
    <property type="nucleotide sequence ID" value="NZ_JBHTLQ010000074.1"/>
</dbReference>
<keyword evidence="2" id="KW-1185">Reference proteome</keyword>
<organism evidence="1 2">
    <name type="scientific">Phenylobacterium conjunctum</name>
    <dbReference type="NCBI Taxonomy" id="1298959"/>
    <lineage>
        <taxon>Bacteria</taxon>
        <taxon>Pseudomonadati</taxon>
        <taxon>Pseudomonadota</taxon>
        <taxon>Alphaproteobacteria</taxon>
        <taxon>Caulobacterales</taxon>
        <taxon>Caulobacteraceae</taxon>
        <taxon>Phenylobacterium</taxon>
    </lineage>
</organism>
<dbReference type="Proteomes" id="UP001597216">
    <property type="component" value="Unassembled WGS sequence"/>
</dbReference>
<name>A0ABW3T9N9_9CAUL</name>
<reference evidence="2" key="1">
    <citation type="journal article" date="2019" name="Int. J. Syst. Evol. Microbiol.">
        <title>The Global Catalogue of Microorganisms (GCM) 10K type strain sequencing project: providing services to taxonomists for standard genome sequencing and annotation.</title>
        <authorList>
            <consortium name="The Broad Institute Genomics Platform"/>
            <consortium name="The Broad Institute Genome Sequencing Center for Infectious Disease"/>
            <person name="Wu L."/>
            <person name="Ma J."/>
        </authorList>
    </citation>
    <scope>NUCLEOTIDE SEQUENCE [LARGE SCALE GENOMIC DNA]</scope>
    <source>
        <strain evidence="2">CCUG 55074</strain>
    </source>
</reference>